<dbReference type="VEuPathDB" id="FungiDB:PV09_04822"/>
<gene>
    <name evidence="2" type="ORF">PV09_04822</name>
</gene>
<dbReference type="EMBL" id="KN847542">
    <property type="protein sequence ID" value="KIW03992.1"/>
    <property type="molecule type" value="Genomic_DNA"/>
</dbReference>
<dbReference type="Pfam" id="PF00144">
    <property type="entry name" value="Beta-lactamase"/>
    <property type="match status" value="1"/>
</dbReference>
<evidence type="ECO:0000313" key="2">
    <source>
        <dbReference type="EMBL" id="KIW03992.1"/>
    </source>
</evidence>
<reference evidence="2 3" key="1">
    <citation type="submission" date="2015-01" db="EMBL/GenBank/DDBJ databases">
        <title>The Genome Sequence of Ochroconis gallopava CBS43764.</title>
        <authorList>
            <consortium name="The Broad Institute Genomics Platform"/>
            <person name="Cuomo C."/>
            <person name="de Hoog S."/>
            <person name="Gorbushina A."/>
            <person name="Stielow B."/>
            <person name="Teixiera M."/>
            <person name="Abouelleil A."/>
            <person name="Chapman S.B."/>
            <person name="Priest M."/>
            <person name="Young S.K."/>
            <person name="Wortman J."/>
            <person name="Nusbaum C."/>
            <person name="Birren B."/>
        </authorList>
    </citation>
    <scope>NUCLEOTIDE SEQUENCE [LARGE SCALE GENOMIC DNA]</scope>
    <source>
        <strain evidence="2 3">CBS 43764</strain>
    </source>
</reference>
<dbReference type="GeneID" id="27312795"/>
<evidence type="ECO:0000259" key="1">
    <source>
        <dbReference type="Pfam" id="PF00144"/>
    </source>
</evidence>
<accession>A0A0D1YTM7</accession>
<dbReference type="InterPro" id="IPR012338">
    <property type="entry name" value="Beta-lactam/transpept-like"/>
</dbReference>
<dbReference type="InterPro" id="IPR001466">
    <property type="entry name" value="Beta-lactam-related"/>
</dbReference>
<proteinExistence type="predicted"/>
<protein>
    <recommendedName>
        <fullName evidence="1">Beta-lactamase-related domain-containing protein</fullName>
    </recommendedName>
</protein>
<dbReference type="Gene3D" id="3.40.710.10">
    <property type="entry name" value="DD-peptidase/beta-lactamase superfamily"/>
    <property type="match status" value="1"/>
</dbReference>
<dbReference type="Proteomes" id="UP000053259">
    <property type="component" value="Unassembled WGS sequence"/>
</dbReference>
<feature type="domain" description="Beta-lactamase-related" evidence="1">
    <location>
        <begin position="6"/>
        <end position="294"/>
    </location>
</feature>
<dbReference type="PANTHER" id="PTHR43283:SF3">
    <property type="entry name" value="BETA-LACTAMASE FAMILY PROTEIN (AFU_ORTHOLOGUE AFUA_5G07500)"/>
    <property type="match status" value="1"/>
</dbReference>
<dbReference type="SUPFAM" id="SSF56601">
    <property type="entry name" value="beta-lactamase/transpeptidase-like"/>
    <property type="match status" value="1"/>
</dbReference>
<organism evidence="2 3">
    <name type="scientific">Verruconis gallopava</name>
    <dbReference type="NCBI Taxonomy" id="253628"/>
    <lineage>
        <taxon>Eukaryota</taxon>
        <taxon>Fungi</taxon>
        <taxon>Dikarya</taxon>
        <taxon>Ascomycota</taxon>
        <taxon>Pezizomycotina</taxon>
        <taxon>Dothideomycetes</taxon>
        <taxon>Pleosporomycetidae</taxon>
        <taxon>Venturiales</taxon>
        <taxon>Sympoventuriaceae</taxon>
        <taxon>Verruconis</taxon>
    </lineage>
</organism>
<keyword evidence="3" id="KW-1185">Reference proteome</keyword>
<dbReference type="HOGENOM" id="CLU_020027_11_1_1"/>
<sequence length="420" mass="45948">METRLNAVFEAAVDSKKVSGVGGIVLNKDGNVLWKGSFGPTNILDPSSAPFTVDTPFLVFSCTKLVTSILALQFLEEGKLKLEDPVEKYEPEFAKLQILEGFDADDKPETRPPKAKATILNLMTHTSGLSYDFLDPVLMKWRVANGQQPAQTMTVGTKNVYQTPLVFEPGEKYAYGLGVDWLGFVLEAISGKKLAELVEERIIKPLQLKNTGPRFVDGQTYMAVHVRGEDGSLISAPDLKPLDNPEVRGGGEFLVSTLRDYSQILLPLLNGGEHPILKVRILKPETVQNYLFTDLITPITRDISGIGRIGSVLPYLCSSGELLPGVKKTWSAGLLLNEEDNKLGRKAGSGCWAGVSNSYYLVDPASGKLAFFTSSIIPFLDPESLHLWDEMERAMYGHEAKKTFGEAGGNHGPWSQTASL</sequence>
<dbReference type="OrthoDB" id="428260at2759"/>
<evidence type="ECO:0000313" key="3">
    <source>
        <dbReference type="Proteomes" id="UP000053259"/>
    </source>
</evidence>
<name>A0A0D1YTM7_9PEZI</name>
<dbReference type="AlphaFoldDB" id="A0A0D1YTM7"/>
<dbReference type="PANTHER" id="PTHR43283">
    <property type="entry name" value="BETA-LACTAMASE-RELATED"/>
    <property type="match status" value="1"/>
</dbReference>
<dbReference type="RefSeq" id="XP_016213861.1">
    <property type="nucleotide sequence ID" value="XM_016358243.1"/>
</dbReference>
<dbReference type="STRING" id="253628.A0A0D1YTM7"/>
<dbReference type="InParanoid" id="A0A0D1YTM7"/>
<dbReference type="InterPro" id="IPR050789">
    <property type="entry name" value="Diverse_Enzym_Activities"/>
</dbReference>